<feature type="domain" description="Formyl transferase N-terminal" evidence="6">
    <location>
        <begin position="4"/>
        <end position="176"/>
    </location>
</feature>
<dbReference type="SUPFAM" id="SSF53328">
    <property type="entry name" value="Formyltransferase"/>
    <property type="match status" value="1"/>
</dbReference>
<dbReference type="STRING" id="1817841.A3B10_02005"/>
<dbReference type="InterPro" id="IPR041711">
    <property type="entry name" value="Met-tRNA-FMT_N"/>
</dbReference>
<dbReference type="AlphaFoldDB" id="A0A1F5Q5A2"/>
<evidence type="ECO:0000256" key="1">
    <source>
        <dbReference type="ARBA" id="ARBA00010699"/>
    </source>
</evidence>
<dbReference type="InterPro" id="IPR005793">
    <property type="entry name" value="Formyl_trans_C"/>
</dbReference>
<dbReference type="CDD" id="cd08704">
    <property type="entry name" value="Met_tRNA_FMT_C"/>
    <property type="match status" value="1"/>
</dbReference>
<feature type="binding site" evidence="5">
    <location>
        <begin position="108"/>
        <end position="111"/>
    </location>
    <ligand>
        <name>(6S)-5,6,7,8-tetrahydrofolate</name>
        <dbReference type="ChEBI" id="CHEBI:57453"/>
    </ligand>
</feature>
<dbReference type="Pfam" id="PF00551">
    <property type="entry name" value="Formyl_trans_N"/>
    <property type="match status" value="1"/>
</dbReference>
<evidence type="ECO:0000259" key="7">
    <source>
        <dbReference type="Pfam" id="PF02911"/>
    </source>
</evidence>
<dbReference type="GO" id="GO:0004479">
    <property type="term" value="F:methionyl-tRNA formyltransferase activity"/>
    <property type="evidence" value="ECO:0007669"/>
    <property type="project" value="UniProtKB-UniRule"/>
</dbReference>
<dbReference type="PROSITE" id="PS00373">
    <property type="entry name" value="GART"/>
    <property type="match status" value="1"/>
</dbReference>
<dbReference type="Gene3D" id="3.40.50.12230">
    <property type="match status" value="1"/>
</dbReference>
<dbReference type="InterPro" id="IPR001555">
    <property type="entry name" value="GART_AS"/>
</dbReference>
<dbReference type="PANTHER" id="PTHR11138">
    <property type="entry name" value="METHIONYL-TRNA FORMYLTRANSFERASE"/>
    <property type="match status" value="1"/>
</dbReference>
<evidence type="ECO:0000256" key="2">
    <source>
        <dbReference type="ARBA" id="ARBA00012261"/>
    </source>
</evidence>
<dbReference type="Pfam" id="PF02911">
    <property type="entry name" value="Formyl_trans_C"/>
    <property type="match status" value="1"/>
</dbReference>
<dbReference type="CDD" id="cd08646">
    <property type="entry name" value="FMT_core_Met-tRNA-FMT_N"/>
    <property type="match status" value="1"/>
</dbReference>
<dbReference type="PANTHER" id="PTHR11138:SF5">
    <property type="entry name" value="METHIONYL-TRNA FORMYLTRANSFERASE, MITOCHONDRIAL"/>
    <property type="match status" value="1"/>
</dbReference>
<dbReference type="InterPro" id="IPR044135">
    <property type="entry name" value="Met-tRNA-FMT_C"/>
</dbReference>
<feature type="domain" description="Formyl transferase C-terminal" evidence="7">
    <location>
        <begin position="203"/>
        <end position="298"/>
    </location>
</feature>
<comment type="function">
    <text evidence="5">Attaches a formyl group to the free amino group of methionyl-tRNA(fMet). The formyl group appears to play a dual role in the initiator identity of N-formylmethionyl-tRNA by promoting its recognition by IF2 and preventing the misappropriation of this tRNA by the elongation apparatus.</text>
</comment>
<dbReference type="HAMAP" id="MF_00182">
    <property type="entry name" value="Formyl_trans"/>
    <property type="match status" value="1"/>
</dbReference>
<evidence type="ECO:0000259" key="6">
    <source>
        <dbReference type="Pfam" id="PF00551"/>
    </source>
</evidence>
<evidence type="ECO:0000256" key="3">
    <source>
        <dbReference type="ARBA" id="ARBA00022679"/>
    </source>
</evidence>
<evidence type="ECO:0000256" key="4">
    <source>
        <dbReference type="ARBA" id="ARBA00022917"/>
    </source>
</evidence>
<evidence type="ECO:0000313" key="8">
    <source>
        <dbReference type="EMBL" id="OGE97349.1"/>
    </source>
</evidence>
<keyword evidence="4 5" id="KW-0648">Protein biosynthesis</keyword>
<reference evidence="8 9" key="1">
    <citation type="journal article" date="2016" name="Nat. Commun.">
        <title>Thousands of microbial genomes shed light on interconnected biogeochemical processes in an aquifer system.</title>
        <authorList>
            <person name="Anantharaman K."/>
            <person name="Brown C.T."/>
            <person name="Hug L.A."/>
            <person name="Sharon I."/>
            <person name="Castelle C.J."/>
            <person name="Probst A.J."/>
            <person name="Thomas B.C."/>
            <person name="Singh A."/>
            <person name="Wilkins M.J."/>
            <person name="Karaoz U."/>
            <person name="Brodie E.L."/>
            <person name="Williams K.H."/>
            <person name="Hubbard S.S."/>
            <person name="Banfield J.F."/>
        </authorList>
    </citation>
    <scope>NUCLEOTIDE SEQUENCE [LARGE SCALE GENOMIC DNA]</scope>
</reference>
<comment type="caution">
    <text evidence="8">The sequence shown here is derived from an EMBL/GenBank/DDBJ whole genome shotgun (WGS) entry which is preliminary data.</text>
</comment>
<dbReference type="EMBL" id="MFFB01000001">
    <property type="protein sequence ID" value="OGE97349.1"/>
    <property type="molecule type" value="Genomic_DNA"/>
</dbReference>
<dbReference type="NCBIfam" id="TIGR00460">
    <property type="entry name" value="fmt"/>
    <property type="match status" value="1"/>
</dbReference>
<dbReference type="InterPro" id="IPR011034">
    <property type="entry name" value="Formyl_transferase-like_C_sf"/>
</dbReference>
<dbReference type="InterPro" id="IPR002376">
    <property type="entry name" value="Formyl_transf_N"/>
</dbReference>
<proteinExistence type="inferred from homology"/>
<evidence type="ECO:0000313" key="9">
    <source>
        <dbReference type="Proteomes" id="UP000177281"/>
    </source>
</evidence>
<dbReference type="Proteomes" id="UP000177281">
    <property type="component" value="Unassembled WGS sequence"/>
</dbReference>
<comment type="similarity">
    <text evidence="1 5">Belongs to the Fmt family.</text>
</comment>
<comment type="catalytic activity">
    <reaction evidence="5">
        <text>L-methionyl-tRNA(fMet) + (6R)-10-formyltetrahydrofolate = N-formyl-L-methionyl-tRNA(fMet) + (6S)-5,6,7,8-tetrahydrofolate + H(+)</text>
        <dbReference type="Rhea" id="RHEA:24380"/>
        <dbReference type="Rhea" id="RHEA-COMP:9952"/>
        <dbReference type="Rhea" id="RHEA-COMP:9953"/>
        <dbReference type="ChEBI" id="CHEBI:15378"/>
        <dbReference type="ChEBI" id="CHEBI:57453"/>
        <dbReference type="ChEBI" id="CHEBI:78530"/>
        <dbReference type="ChEBI" id="CHEBI:78844"/>
        <dbReference type="ChEBI" id="CHEBI:195366"/>
        <dbReference type="EC" id="2.1.2.9"/>
    </reaction>
</comment>
<protein>
    <recommendedName>
        <fullName evidence="2 5">Methionyl-tRNA formyltransferase</fullName>
        <ecNumber evidence="2 5">2.1.2.9</ecNumber>
    </recommendedName>
</protein>
<sequence>MPKKIIFVGTTEFGIPTLEKLMKDYELVLIITQPDKPAGRDKKLTPPPIKTWAEKNNIKVLQPQKILDSKLQILDPQPDLMIVAAYGQIIPKEILDLPKFGSINIHGSILPKYRGASPIQAAIANGDAETGITLIQMDEKMDHGPLIAAKTININSNDNYMTLHKKLSDTAADLVAETLPKWVSGEIKPYEQNHEKATFVHLLSKNDSKINWSRPSIEIDRQIRAFNPEPGTWTTLANKHLKILAAEIIADHKIELPGKLYVANGELAVKCLDSGLLLKKVKPEGKNEMTGKDFLNGLKNLNNKIFI</sequence>
<gene>
    <name evidence="5" type="primary">fmt</name>
    <name evidence="8" type="ORF">A3B10_02005</name>
</gene>
<keyword evidence="3 5" id="KW-0808">Transferase</keyword>
<accession>A0A1F5Q5A2</accession>
<evidence type="ECO:0000256" key="5">
    <source>
        <dbReference type="HAMAP-Rule" id="MF_00182"/>
    </source>
</evidence>
<dbReference type="EC" id="2.1.2.9" evidence="2 5"/>
<dbReference type="InterPro" id="IPR005794">
    <property type="entry name" value="Fmt"/>
</dbReference>
<dbReference type="SUPFAM" id="SSF50486">
    <property type="entry name" value="FMT C-terminal domain-like"/>
    <property type="match status" value="1"/>
</dbReference>
<name>A0A1F5Q5A2_9BACT</name>
<dbReference type="GO" id="GO:0005829">
    <property type="term" value="C:cytosol"/>
    <property type="evidence" value="ECO:0007669"/>
    <property type="project" value="TreeGrafter"/>
</dbReference>
<organism evidence="8 9">
    <name type="scientific">Candidatus Doudnabacteria bacterium RIFCSPLOWO2_01_FULL_44_21</name>
    <dbReference type="NCBI Taxonomy" id="1817841"/>
    <lineage>
        <taxon>Bacteria</taxon>
        <taxon>Candidatus Doudnaibacteriota</taxon>
    </lineage>
</organism>
<dbReference type="InterPro" id="IPR036477">
    <property type="entry name" value="Formyl_transf_N_sf"/>
</dbReference>